<feature type="compositionally biased region" description="Basic and acidic residues" evidence="2">
    <location>
        <begin position="129"/>
        <end position="152"/>
    </location>
</feature>
<feature type="domain" description="DUF4795" evidence="3">
    <location>
        <begin position="487"/>
        <end position="685"/>
    </location>
</feature>
<keyword evidence="1" id="KW-0175">Coiled coil</keyword>
<dbReference type="AlphaFoldDB" id="A0A0L7RFB7"/>
<proteinExistence type="predicted"/>
<keyword evidence="5" id="KW-1185">Reference proteome</keyword>
<dbReference type="STRING" id="597456.A0A0L7RFB7"/>
<dbReference type="Proteomes" id="UP000053825">
    <property type="component" value="Unassembled WGS sequence"/>
</dbReference>
<feature type="compositionally biased region" description="Basic and acidic residues" evidence="2">
    <location>
        <begin position="801"/>
        <end position="812"/>
    </location>
</feature>
<feature type="compositionally biased region" description="Basic and acidic residues" evidence="2">
    <location>
        <begin position="360"/>
        <end position="436"/>
    </location>
</feature>
<organism evidence="4 5">
    <name type="scientific">Habropoda laboriosa</name>
    <dbReference type="NCBI Taxonomy" id="597456"/>
    <lineage>
        <taxon>Eukaryota</taxon>
        <taxon>Metazoa</taxon>
        <taxon>Ecdysozoa</taxon>
        <taxon>Arthropoda</taxon>
        <taxon>Hexapoda</taxon>
        <taxon>Insecta</taxon>
        <taxon>Pterygota</taxon>
        <taxon>Neoptera</taxon>
        <taxon>Endopterygota</taxon>
        <taxon>Hymenoptera</taxon>
        <taxon>Apocrita</taxon>
        <taxon>Aculeata</taxon>
        <taxon>Apoidea</taxon>
        <taxon>Anthophila</taxon>
        <taxon>Apidae</taxon>
        <taxon>Habropoda</taxon>
    </lineage>
</organism>
<evidence type="ECO:0000256" key="2">
    <source>
        <dbReference type="SAM" id="MobiDB-lite"/>
    </source>
</evidence>
<evidence type="ECO:0000313" key="5">
    <source>
        <dbReference type="Proteomes" id="UP000053825"/>
    </source>
</evidence>
<dbReference type="PANTHER" id="PTHR47080">
    <property type="entry name" value="CHROMOSOME 16 OPEN READING FRAME 96"/>
    <property type="match status" value="1"/>
</dbReference>
<name>A0A0L7RFB7_9HYME</name>
<evidence type="ECO:0000313" key="4">
    <source>
        <dbReference type="EMBL" id="KOC69509.1"/>
    </source>
</evidence>
<dbReference type="EMBL" id="KQ414606">
    <property type="protein sequence ID" value="KOC69509.1"/>
    <property type="molecule type" value="Genomic_DNA"/>
</dbReference>
<feature type="region of interest" description="Disordered" evidence="2">
    <location>
        <begin position="294"/>
        <end position="324"/>
    </location>
</feature>
<feature type="region of interest" description="Disordered" evidence="2">
    <location>
        <begin position="800"/>
        <end position="892"/>
    </location>
</feature>
<dbReference type="Pfam" id="PF16043">
    <property type="entry name" value="DUF4795"/>
    <property type="match status" value="1"/>
</dbReference>
<evidence type="ECO:0000256" key="1">
    <source>
        <dbReference type="SAM" id="Coils"/>
    </source>
</evidence>
<dbReference type="OrthoDB" id="5981048at2759"/>
<sequence>MAAKVANPPAASPADKDVASLQVTLPQMLDLALGTPEVGAVNLNILHNFLHILLHQINLKSTKVEYRGDDANRIKTIVSSLKGGPSLYLQEYSIIDDSNNAKHRVRSADAVDVKADVVTDDAESGKSAGDSETKRGKAEKDSDKGDMKETKGTRQQIGPGTEGECETVIFVEPIVDGTTPTALGFKRIEQTVNELQQRFQALEELSTTPELIERIKGKITDPVTDVWQIISITKRLDASEEGIDKLTKMVQDVIKGDTTIATGGGSPDLDDRLVNLENALNDLEQVVQNLQVIANGEEGEGEKAAAGDTSDAKEDEHPSAGPRISLSQLLGGIDVKEMHQNVATLQKDVKQMKETLKNTEEKIKKTETAQKTETKQDTGHKGEDSQKPKETAEEPHKDTETAQVTEKKDTEEQVEKQKETKEHGIKERQKEGRVESPKSPTKSVKEEQIMDTDELHVLNERISKLEKDVTCLYEKVNSAPMAGVSGSSDVDDLMSKVQEIQNEMEKLNQTADRLIDDRENRELHLNALLEQVEILKTIKADREDLEDALADKADSQAINRKVSYDQFDAACDDLAQGLEDAINKLGKQETIWQEALDEVQKEIEGKVDKMEMSPLKDFVNHRLKSFQERLKKVAETRQESEAAGTKKLLRDVQCISCDKDVVMRMDGGHKHKVEALPCTASMKPYLTYELDQVRKQHRRLPHSRNMIQFEAAMQEEARKQKSARADTLVKTPRDHLCNRYCGGSHTVTTPQQRVMRMGHFINEWGPEIIQLTEGMIKGTDGRMYRSRRVPDKIDVCGPAYCDDRGDDGRPSSDRPASATVPTKKLSDRQASISPKKRSARRHSRDVGREAMEGLAEASGAEDQESVDMPLDRGEPPSHPARYIEEDEMEEQD</sequence>
<evidence type="ECO:0000259" key="3">
    <source>
        <dbReference type="Pfam" id="PF16043"/>
    </source>
</evidence>
<dbReference type="PANTHER" id="PTHR47080:SF1">
    <property type="entry name" value="CHROMOSOME 16 OPEN READING FRAME 96"/>
    <property type="match status" value="1"/>
</dbReference>
<feature type="region of interest" description="Disordered" evidence="2">
    <location>
        <begin position="118"/>
        <end position="163"/>
    </location>
</feature>
<feature type="compositionally biased region" description="Basic and acidic residues" evidence="2">
    <location>
        <begin position="301"/>
        <end position="318"/>
    </location>
</feature>
<feature type="coiled-coil region" evidence="1">
    <location>
        <begin position="455"/>
        <end position="555"/>
    </location>
</feature>
<protein>
    <submittedName>
        <fullName evidence="4">Glutamine-rich protein 2</fullName>
    </submittedName>
</protein>
<dbReference type="InterPro" id="IPR032013">
    <property type="entry name" value="DUF4795"/>
</dbReference>
<feature type="region of interest" description="Disordered" evidence="2">
    <location>
        <begin position="360"/>
        <end position="450"/>
    </location>
</feature>
<gene>
    <name evidence="4" type="ORF">WH47_05452</name>
</gene>
<feature type="compositionally biased region" description="Basic residues" evidence="2">
    <location>
        <begin position="834"/>
        <end position="843"/>
    </location>
</feature>
<accession>A0A0L7RFB7</accession>
<reference evidence="4 5" key="1">
    <citation type="submission" date="2015-07" db="EMBL/GenBank/DDBJ databases">
        <title>The genome of Habropoda laboriosa.</title>
        <authorList>
            <person name="Pan H."/>
            <person name="Kapheim K."/>
        </authorList>
    </citation>
    <scope>NUCLEOTIDE SEQUENCE [LARGE SCALE GENOMIC DNA]</scope>
    <source>
        <strain evidence="4">0110345459</strain>
    </source>
</reference>